<dbReference type="Gene3D" id="1.10.150.50">
    <property type="entry name" value="Transcription Factor, Ets-1"/>
    <property type="match status" value="1"/>
</dbReference>
<dbReference type="GO" id="GO:0015629">
    <property type="term" value="C:actin cytoskeleton"/>
    <property type="evidence" value="ECO:0007669"/>
    <property type="project" value="TreeGrafter"/>
</dbReference>
<keyword evidence="7" id="KW-0770">Synapse</keyword>
<evidence type="ECO:0000313" key="21">
    <source>
        <dbReference type="Proteomes" id="UP001497482"/>
    </source>
</evidence>
<organism evidence="20 21">
    <name type="scientific">Knipowitschia caucasica</name>
    <name type="common">Caucasian dwarf goby</name>
    <name type="synonym">Pomatoschistus caucasicus</name>
    <dbReference type="NCBI Taxonomy" id="637954"/>
    <lineage>
        <taxon>Eukaryota</taxon>
        <taxon>Metazoa</taxon>
        <taxon>Chordata</taxon>
        <taxon>Craniata</taxon>
        <taxon>Vertebrata</taxon>
        <taxon>Euteleostomi</taxon>
        <taxon>Actinopterygii</taxon>
        <taxon>Neopterygii</taxon>
        <taxon>Teleostei</taxon>
        <taxon>Neoteleostei</taxon>
        <taxon>Acanthomorphata</taxon>
        <taxon>Gobiaria</taxon>
        <taxon>Gobiiformes</taxon>
        <taxon>Gobioidei</taxon>
        <taxon>Gobiidae</taxon>
        <taxon>Gobiinae</taxon>
        <taxon>Knipowitschia</taxon>
    </lineage>
</organism>
<dbReference type="Pfam" id="PF00595">
    <property type="entry name" value="PDZ"/>
    <property type="match status" value="1"/>
</dbReference>
<dbReference type="PANTHER" id="PTHR16154">
    <property type="entry name" value="NEURABIN"/>
    <property type="match status" value="1"/>
</dbReference>
<dbReference type="SMART" id="SM00228">
    <property type="entry name" value="PDZ"/>
    <property type="match status" value="1"/>
</dbReference>
<dbReference type="Pfam" id="PF17817">
    <property type="entry name" value="PDZ_5"/>
    <property type="match status" value="1"/>
</dbReference>
<evidence type="ECO:0000256" key="17">
    <source>
        <dbReference type="SAM" id="MobiDB-lite"/>
    </source>
</evidence>
<evidence type="ECO:0000256" key="1">
    <source>
        <dbReference type="ARBA" id="ARBA00004245"/>
    </source>
</evidence>
<dbReference type="FunFam" id="1.10.150.50:FF:000008">
    <property type="entry name" value="Neurabin-1 isoform 1-like protein"/>
    <property type="match status" value="1"/>
</dbReference>
<feature type="coiled-coil region" evidence="16">
    <location>
        <begin position="318"/>
        <end position="429"/>
    </location>
</feature>
<dbReference type="InterPro" id="IPR040645">
    <property type="entry name" value="Neurabin-1/2_PDZ"/>
</dbReference>
<feature type="compositionally biased region" description="Basic and acidic residues" evidence="17">
    <location>
        <begin position="477"/>
        <end position="499"/>
    </location>
</feature>
<feature type="domain" description="SAM" evidence="18">
    <location>
        <begin position="702"/>
        <end position="765"/>
    </location>
</feature>
<evidence type="ECO:0000256" key="11">
    <source>
        <dbReference type="ARBA" id="ARBA00034103"/>
    </source>
</evidence>
<feature type="compositionally biased region" description="Basic and acidic residues" evidence="17">
    <location>
        <begin position="763"/>
        <end position="781"/>
    </location>
</feature>
<evidence type="ECO:0000256" key="3">
    <source>
        <dbReference type="ARBA" id="ARBA00022490"/>
    </source>
</evidence>
<keyword evidence="6" id="KW-0524">Neurogenesis</keyword>
<keyword evidence="21" id="KW-1185">Reference proteome</keyword>
<evidence type="ECO:0000256" key="2">
    <source>
        <dbReference type="ARBA" id="ARBA00022473"/>
    </source>
</evidence>
<keyword evidence="2" id="KW-0217">Developmental protein</keyword>
<dbReference type="CDD" id="cd06790">
    <property type="entry name" value="PDZ_neurabin-like"/>
    <property type="match status" value="1"/>
</dbReference>
<dbReference type="SUPFAM" id="SSF47769">
    <property type="entry name" value="SAM/Pointed domain"/>
    <property type="match status" value="1"/>
</dbReference>
<evidence type="ECO:0000256" key="6">
    <source>
        <dbReference type="ARBA" id="ARBA00022902"/>
    </source>
</evidence>
<dbReference type="EMBL" id="OZ035836">
    <property type="protein sequence ID" value="CAL1579863.1"/>
    <property type="molecule type" value="Genomic_DNA"/>
</dbReference>
<feature type="region of interest" description="Disordered" evidence="17">
    <location>
        <begin position="763"/>
        <end position="805"/>
    </location>
</feature>
<dbReference type="InterPro" id="IPR036034">
    <property type="entry name" value="PDZ_sf"/>
</dbReference>
<evidence type="ECO:0000259" key="19">
    <source>
        <dbReference type="PROSITE" id="PS50106"/>
    </source>
</evidence>
<keyword evidence="3" id="KW-0963">Cytoplasm</keyword>
<dbReference type="GO" id="GO:0019722">
    <property type="term" value="P:calcium-mediated signaling"/>
    <property type="evidence" value="ECO:0007669"/>
    <property type="project" value="TreeGrafter"/>
</dbReference>
<dbReference type="Proteomes" id="UP001497482">
    <property type="component" value="Chromosome 14"/>
</dbReference>
<protein>
    <recommendedName>
        <fullName evidence="12">Neurabin-1</fullName>
    </recommendedName>
    <alternativeName>
        <fullName evidence="14">Neurabin-I</fullName>
    </alternativeName>
    <alternativeName>
        <fullName evidence="13">Neural tissue-specific F-actin-binding protein I</fullName>
    </alternativeName>
    <alternativeName>
        <fullName evidence="15">Protein phosphatase 1 regulatory subunit 9A</fullName>
    </alternativeName>
</protein>
<sequence>MSAELSSTIEEREGMQAEVVEEFGLEQVEGDCDWAEGRNGETVLSDRSGNGLQSEVCRTEVGKECEDCENAEIENGQSEALEYKEIPGIPELVFNSEDESQDGKRKVKFSTAPIKVFSTYSNADYNRHNEDIDPVSSSAEYELEKRVEKMHVFPVEIEKGEEGLGISIVGMGVGADQGLEKLGIFVKSVTEGGATMKDGRIKVNDQIVEVDGISLVGVSQLFAATILKNTSGLVKFSVGREKEGVESEVARLINESLEMEKCSNCRSSEGEDNDNYTDSSGCEDHDDDDEDVSQLDGNQLYLKYQQLQAKLCIRTDKLRSTREKLHALKEQQACWQNQKAEFEQRIEDEEERADKLEKYWQEAQTLCRVISQRLADAQSHSESLEIKYSKAKRLIRENQNRVEEAESREAELKRELEEQKRMIEKLTCQLKGESLPGSGHNQTETEWYSLVPDTGRLDCSAHIAKAQLAQKSKRHPPSRDKLRDSFRRQEETQQKHGDAETAPTALQQVGRSDLSTSYPTLSPSLPCMSTPPIYITDTSSSAPKSSSSRKSKKKFPNFSGLRKSLSKRRSEKKRKSLTRRSYSGDLADEAADFSPTASVSSMPSCLPFPWFGDKGSEKWDDQEKCRERLRSVSSSSLPYLTTTGRGEQRCEFPLGSMVGHVSNHSLSGHSCSFTFSSTETLDDDLILSNNNNQWQSVSVTEWSSEQVCLWLVAMSMDQYAPEFCAKGVDGPQLLCMDTEKLKALGVCNQNDRSCLKKLLKDMRKREEKEHRQKDKRTTKEDGDADGTEGAMTQKRRSTIRTESLL</sequence>
<dbReference type="GO" id="GO:0014069">
    <property type="term" value="C:postsynaptic density"/>
    <property type="evidence" value="ECO:0007669"/>
    <property type="project" value="TreeGrafter"/>
</dbReference>
<feature type="compositionally biased region" description="Low complexity" evidence="17">
    <location>
        <begin position="512"/>
        <end position="526"/>
    </location>
</feature>
<feature type="compositionally biased region" description="Basic residues" evidence="17">
    <location>
        <begin position="564"/>
        <end position="578"/>
    </location>
</feature>
<evidence type="ECO:0000256" key="7">
    <source>
        <dbReference type="ARBA" id="ARBA00023018"/>
    </source>
</evidence>
<feature type="region of interest" description="Disordered" evidence="17">
    <location>
        <begin position="467"/>
        <end position="583"/>
    </location>
</feature>
<evidence type="ECO:0000256" key="5">
    <source>
        <dbReference type="ARBA" id="ARBA00022782"/>
    </source>
</evidence>
<evidence type="ECO:0000256" key="8">
    <source>
        <dbReference type="ARBA" id="ARBA00023054"/>
    </source>
</evidence>
<dbReference type="SUPFAM" id="SSF50156">
    <property type="entry name" value="PDZ domain-like"/>
    <property type="match status" value="1"/>
</dbReference>
<evidence type="ECO:0000313" key="20">
    <source>
        <dbReference type="EMBL" id="CAL1579863.1"/>
    </source>
</evidence>
<dbReference type="SUPFAM" id="SSF57997">
    <property type="entry name" value="Tropomyosin"/>
    <property type="match status" value="1"/>
</dbReference>
<dbReference type="Pfam" id="PF07647">
    <property type="entry name" value="SAM_2"/>
    <property type="match status" value="1"/>
</dbReference>
<evidence type="ECO:0000259" key="18">
    <source>
        <dbReference type="PROSITE" id="PS50105"/>
    </source>
</evidence>
<dbReference type="FunFam" id="2.30.42.10:FF:000010">
    <property type="entry name" value="Neurabin-1 isoform 1"/>
    <property type="match status" value="1"/>
</dbReference>
<evidence type="ECO:0000256" key="4">
    <source>
        <dbReference type="ARBA" id="ARBA00022553"/>
    </source>
</evidence>
<dbReference type="PROSITE" id="PS50106">
    <property type="entry name" value="PDZ"/>
    <property type="match status" value="1"/>
</dbReference>
<comment type="subcellular location">
    <subcellularLocation>
        <location evidence="1">Cytoplasm</location>
        <location evidence="1">Cytoskeleton</location>
    </subcellularLocation>
    <subcellularLocation>
        <location evidence="11">Synapse</location>
    </subcellularLocation>
</comment>
<evidence type="ECO:0000256" key="9">
    <source>
        <dbReference type="ARBA" id="ARBA00023203"/>
    </source>
</evidence>
<evidence type="ECO:0000256" key="15">
    <source>
        <dbReference type="ARBA" id="ARBA00082439"/>
    </source>
</evidence>
<dbReference type="InterPro" id="IPR001478">
    <property type="entry name" value="PDZ"/>
</dbReference>
<dbReference type="InterPro" id="IPR013761">
    <property type="entry name" value="SAM/pointed_sf"/>
</dbReference>
<dbReference type="InterPro" id="IPR001660">
    <property type="entry name" value="SAM"/>
</dbReference>
<feature type="domain" description="PDZ" evidence="19">
    <location>
        <begin position="154"/>
        <end position="242"/>
    </location>
</feature>
<evidence type="ECO:0000256" key="14">
    <source>
        <dbReference type="ARBA" id="ARBA00077125"/>
    </source>
</evidence>
<dbReference type="Gene3D" id="2.30.42.10">
    <property type="match status" value="1"/>
</dbReference>
<keyword evidence="9" id="KW-0009">Actin-binding</keyword>
<dbReference type="GO" id="GO:0007015">
    <property type="term" value="P:actin filament organization"/>
    <property type="evidence" value="ECO:0007669"/>
    <property type="project" value="TreeGrafter"/>
</dbReference>
<gene>
    <name evidence="20" type="ORF">KC01_LOCUS10819</name>
</gene>
<keyword evidence="8 16" id="KW-0175">Coiled coil</keyword>
<name>A0AAV2JUI8_KNICA</name>
<dbReference type="GO" id="GO:0051015">
    <property type="term" value="F:actin filament binding"/>
    <property type="evidence" value="ECO:0007669"/>
    <property type="project" value="TreeGrafter"/>
</dbReference>
<keyword evidence="4" id="KW-0597">Phosphoprotein</keyword>
<keyword evidence="5" id="KW-0221">Differentiation</keyword>
<evidence type="ECO:0000256" key="16">
    <source>
        <dbReference type="SAM" id="Coils"/>
    </source>
</evidence>
<keyword evidence="10" id="KW-0206">Cytoskeleton</keyword>
<feature type="region of interest" description="Disordered" evidence="17">
    <location>
        <begin position="264"/>
        <end position="291"/>
    </location>
</feature>
<evidence type="ECO:0000256" key="12">
    <source>
        <dbReference type="ARBA" id="ARBA00067399"/>
    </source>
</evidence>
<dbReference type="PANTHER" id="PTHR16154:SF26">
    <property type="entry name" value="PROTEIN PHOSPHATASE 1 REGULATORY SUBUNIT 9 LIKE"/>
    <property type="match status" value="1"/>
</dbReference>
<dbReference type="CDD" id="cd09512">
    <property type="entry name" value="SAM_Neurabin-like"/>
    <property type="match status" value="1"/>
</dbReference>
<dbReference type="AlphaFoldDB" id="A0AAV2JUI8"/>
<dbReference type="GO" id="GO:0031175">
    <property type="term" value="P:neuron projection development"/>
    <property type="evidence" value="ECO:0007669"/>
    <property type="project" value="TreeGrafter"/>
</dbReference>
<proteinExistence type="predicted"/>
<dbReference type="SMART" id="SM00454">
    <property type="entry name" value="SAM"/>
    <property type="match status" value="1"/>
</dbReference>
<reference evidence="20 21" key="1">
    <citation type="submission" date="2024-04" db="EMBL/GenBank/DDBJ databases">
        <authorList>
            <person name="Waldvogel A.-M."/>
            <person name="Schoenle A."/>
        </authorList>
    </citation>
    <scope>NUCLEOTIDE SEQUENCE [LARGE SCALE GENOMIC DNA]</scope>
</reference>
<evidence type="ECO:0000256" key="13">
    <source>
        <dbReference type="ARBA" id="ARBA00076637"/>
    </source>
</evidence>
<dbReference type="PROSITE" id="PS50105">
    <property type="entry name" value="SAM_DOMAIN"/>
    <property type="match status" value="1"/>
</dbReference>
<dbReference type="GO" id="GO:0030425">
    <property type="term" value="C:dendrite"/>
    <property type="evidence" value="ECO:0007669"/>
    <property type="project" value="TreeGrafter"/>
</dbReference>
<accession>A0AAV2JUI8</accession>
<dbReference type="GO" id="GO:0005737">
    <property type="term" value="C:cytoplasm"/>
    <property type="evidence" value="ECO:0007669"/>
    <property type="project" value="TreeGrafter"/>
</dbReference>
<evidence type="ECO:0000256" key="10">
    <source>
        <dbReference type="ARBA" id="ARBA00023212"/>
    </source>
</evidence>
<dbReference type="InterPro" id="IPR043446">
    <property type="entry name" value="Neurabin-like"/>
</dbReference>